<reference evidence="2" key="1">
    <citation type="submission" date="2025-08" db="UniProtKB">
        <authorList>
            <consortium name="Ensembl"/>
        </authorList>
    </citation>
    <scope>IDENTIFICATION</scope>
</reference>
<feature type="region of interest" description="Disordered" evidence="1">
    <location>
        <begin position="1"/>
        <end position="22"/>
    </location>
</feature>
<name>A0A3B4XWZ5_SERLL</name>
<protein>
    <submittedName>
        <fullName evidence="2">Uncharacterized protein</fullName>
    </submittedName>
</protein>
<organism evidence="2 3">
    <name type="scientific">Seriola lalandi dorsalis</name>
    <dbReference type="NCBI Taxonomy" id="1841481"/>
    <lineage>
        <taxon>Eukaryota</taxon>
        <taxon>Metazoa</taxon>
        <taxon>Chordata</taxon>
        <taxon>Craniata</taxon>
        <taxon>Vertebrata</taxon>
        <taxon>Euteleostomi</taxon>
        <taxon>Actinopterygii</taxon>
        <taxon>Neopterygii</taxon>
        <taxon>Teleostei</taxon>
        <taxon>Neoteleostei</taxon>
        <taxon>Acanthomorphata</taxon>
        <taxon>Carangaria</taxon>
        <taxon>Carangiformes</taxon>
        <taxon>Carangidae</taxon>
        <taxon>Seriola</taxon>
    </lineage>
</organism>
<dbReference type="Proteomes" id="UP000261360">
    <property type="component" value="Unplaced"/>
</dbReference>
<sequence length="294" mass="32417">MEKDPIGTRAKHARVQAATRQKHLEKDPIGFRAKHARVQAATNKKNLDKDPIGTRAKHARVQAATRQKHLEKDPTGFRAKHARVQAATRQKILEKDPIEISANHATVQEATEQTNTRLQESQNKPTEAVKTEQEEVPCNLLTDLLCNDENDPTQFTFSCEVGEGHSSNGDGARSPERNYFPDSSKQHPSFICTAPKLDLSPLGNTTTVFLTGADYPGEEGSVQVPITVEVKTEADEQTPNTASPTCSLLNMPSPSPEWFTTEDSDLKPPVDTALQRAAESEIQVKYLLICSLTK</sequence>
<evidence type="ECO:0000313" key="2">
    <source>
        <dbReference type="Ensembl" id="ENSSLDP00000015808.1"/>
    </source>
</evidence>
<feature type="region of interest" description="Disordered" evidence="1">
    <location>
        <begin position="109"/>
        <end position="134"/>
    </location>
</feature>
<feature type="region of interest" description="Disordered" evidence="1">
    <location>
        <begin position="162"/>
        <end position="184"/>
    </location>
</feature>
<reference evidence="2" key="2">
    <citation type="submission" date="2025-09" db="UniProtKB">
        <authorList>
            <consortium name="Ensembl"/>
        </authorList>
    </citation>
    <scope>IDENTIFICATION</scope>
</reference>
<feature type="region of interest" description="Disordered" evidence="1">
    <location>
        <begin position="37"/>
        <end position="56"/>
    </location>
</feature>
<dbReference type="STRING" id="1841481.ENSSLDP00000015808"/>
<feature type="compositionally biased region" description="Polar residues" evidence="1">
    <location>
        <begin position="109"/>
        <end position="125"/>
    </location>
</feature>
<proteinExistence type="predicted"/>
<evidence type="ECO:0000256" key="1">
    <source>
        <dbReference type="SAM" id="MobiDB-lite"/>
    </source>
</evidence>
<dbReference type="AlphaFoldDB" id="A0A3B4XWZ5"/>
<dbReference type="Ensembl" id="ENSSLDT00000016391.1">
    <property type="protein sequence ID" value="ENSSLDP00000015808.1"/>
    <property type="gene ID" value="ENSSLDG00000012553.1"/>
</dbReference>
<accession>A0A3B4XWZ5</accession>
<evidence type="ECO:0000313" key="3">
    <source>
        <dbReference type="Proteomes" id="UP000261360"/>
    </source>
</evidence>
<keyword evidence="3" id="KW-1185">Reference proteome</keyword>
<dbReference type="GeneTree" id="ENSGT00940000181495"/>